<dbReference type="RefSeq" id="WP_059409804.1">
    <property type="nucleotide sequence ID" value="NZ_JAZBNP010000002.1"/>
</dbReference>
<keyword evidence="1" id="KW-1133">Transmembrane helix</keyword>
<evidence type="ECO:0000313" key="3">
    <source>
        <dbReference type="Proteomes" id="UP001549119"/>
    </source>
</evidence>
<proteinExistence type="predicted"/>
<accession>A0ABV2NLV7</accession>
<keyword evidence="1" id="KW-0812">Transmembrane</keyword>
<dbReference type="EMBL" id="JBEPNW010000002">
    <property type="protein sequence ID" value="MET3867439.1"/>
    <property type="molecule type" value="Genomic_DNA"/>
</dbReference>
<dbReference type="Proteomes" id="UP001549119">
    <property type="component" value="Unassembled WGS sequence"/>
</dbReference>
<keyword evidence="3" id="KW-1185">Reference proteome</keyword>
<feature type="transmembrane region" description="Helical" evidence="1">
    <location>
        <begin position="74"/>
        <end position="99"/>
    </location>
</feature>
<reference evidence="2 3" key="1">
    <citation type="submission" date="2024-06" db="EMBL/GenBank/DDBJ databases">
        <title>Genomics of switchgrass bacterial isolates.</title>
        <authorList>
            <person name="Shade A."/>
        </authorList>
    </citation>
    <scope>NUCLEOTIDE SEQUENCE [LARGE SCALE GENOMIC DNA]</scope>
    <source>
        <strain evidence="2 3">PvP084</strain>
    </source>
</reference>
<evidence type="ECO:0000256" key="1">
    <source>
        <dbReference type="SAM" id="Phobius"/>
    </source>
</evidence>
<gene>
    <name evidence="2" type="ORF">ABIC20_004748</name>
</gene>
<protein>
    <submittedName>
        <fullName evidence="2">CHASE2 domain-containing sensor protein</fullName>
    </submittedName>
</protein>
<comment type="caution">
    <text evidence="2">The sequence shown here is derived from an EMBL/GenBank/DDBJ whole genome shotgun (WGS) entry which is preliminary data.</text>
</comment>
<name>A0ABV2NLV7_9HYPH</name>
<organism evidence="2 3">
    <name type="scientific">Methylobacterium radiotolerans</name>
    <dbReference type="NCBI Taxonomy" id="31998"/>
    <lineage>
        <taxon>Bacteria</taxon>
        <taxon>Pseudomonadati</taxon>
        <taxon>Pseudomonadota</taxon>
        <taxon>Alphaproteobacteria</taxon>
        <taxon>Hyphomicrobiales</taxon>
        <taxon>Methylobacteriaceae</taxon>
        <taxon>Methylobacterium</taxon>
    </lineage>
</organism>
<keyword evidence="1" id="KW-0472">Membrane</keyword>
<evidence type="ECO:0000313" key="2">
    <source>
        <dbReference type="EMBL" id="MET3867439.1"/>
    </source>
</evidence>
<sequence length="105" mass="11699">MNIHSTARPSPSRRRRRVILILLLITWLPVLPFALGLTLTSLTGCTVNEAGTHPCPVAGHDIGDLLYTLTMTGWLLIPFLPFMALTLLLTGLQGLLMLLKAWRRR</sequence>